<feature type="transmembrane region" description="Helical" evidence="6">
    <location>
        <begin position="423"/>
        <end position="446"/>
    </location>
</feature>
<dbReference type="Proteomes" id="UP000799428">
    <property type="component" value="Unassembled WGS sequence"/>
</dbReference>
<keyword evidence="9" id="KW-1185">Reference proteome</keyword>
<proteinExistence type="predicted"/>
<dbReference type="AlphaFoldDB" id="A0A6G1KFD9"/>
<dbReference type="InterPro" id="IPR020846">
    <property type="entry name" value="MFS_dom"/>
</dbReference>
<dbReference type="InterPro" id="IPR036259">
    <property type="entry name" value="MFS_trans_sf"/>
</dbReference>
<dbReference type="PANTHER" id="PTHR23501">
    <property type="entry name" value="MAJOR FACILITATOR SUPERFAMILY"/>
    <property type="match status" value="1"/>
</dbReference>
<evidence type="ECO:0000256" key="1">
    <source>
        <dbReference type="ARBA" id="ARBA00004141"/>
    </source>
</evidence>
<dbReference type="PROSITE" id="PS50850">
    <property type="entry name" value="MFS"/>
    <property type="match status" value="1"/>
</dbReference>
<feature type="compositionally biased region" description="Basic and acidic residues" evidence="5">
    <location>
        <begin position="1"/>
        <end position="17"/>
    </location>
</feature>
<name>A0A6G1KFD9_9PLEO</name>
<dbReference type="EMBL" id="MU005767">
    <property type="protein sequence ID" value="KAF2711265.1"/>
    <property type="molecule type" value="Genomic_DNA"/>
</dbReference>
<evidence type="ECO:0000313" key="9">
    <source>
        <dbReference type="Proteomes" id="UP000799428"/>
    </source>
</evidence>
<evidence type="ECO:0000259" key="7">
    <source>
        <dbReference type="PROSITE" id="PS50850"/>
    </source>
</evidence>
<feature type="transmembrane region" description="Helical" evidence="6">
    <location>
        <begin position="229"/>
        <end position="249"/>
    </location>
</feature>
<keyword evidence="3 6" id="KW-1133">Transmembrane helix</keyword>
<gene>
    <name evidence="8" type="ORF">K504DRAFT_402087</name>
</gene>
<dbReference type="InterPro" id="IPR011701">
    <property type="entry name" value="MFS"/>
</dbReference>
<dbReference type="SUPFAM" id="SSF103473">
    <property type="entry name" value="MFS general substrate transporter"/>
    <property type="match status" value="1"/>
</dbReference>
<evidence type="ECO:0000256" key="2">
    <source>
        <dbReference type="ARBA" id="ARBA00022692"/>
    </source>
</evidence>
<organism evidence="8 9">
    <name type="scientific">Pleomassaria siparia CBS 279.74</name>
    <dbReference type="NCBI Taxonomy" id="1314801"/>
    <lineage>
        <taxon>Eukaryota</taxon>
        <taxon>Fungi</taxon>
        <taxon>Dikarya</taxon>
        <taxon>Ascomycota</taxon>
        <taxon>Pezizomycotina</taxon>
        <taxon>Dothideomycetes</taxon>
        <taxon>Pleosporomycetidae</taxon>
        <taxon>Pleosporales</taxon>
        <taxon>Pleomassariaceae</taxon>
        <taxon>Pleomassaria</taxon>
    </lineage>
</organism>
<feature type="transmembrane region" description="Helical" evidence="6">
    <location>
        <begin position="328"/>
        <end position="351"/>
    </location>
</feature>
<dbReference type="PANTHER" id="PTHR23501:SF199">
    <property type="entry name" value="MFS EFFLUX TRANSPORTER INPD-RELATED"/>
    <property type="match status" value="1"/>
</dbReference>
<feature type="transmembrane region" description="Helical" evidence="6">
    <location>
        <begin position="261"/>
        <end position="281"/>
    </location>
</feature>
<keyword evidence="2 6" id="KW-0812">Transmembrane</keyword>
<dbReference type="GO" id="GO:0022857">
    <property type="term" value="F:transmembrane transporter activity"/>
    <property type="evidence" value="ECO:0007669"/>
    <property type="project" value="InterPro"/>
</dbReference>
<comment type="subcellular location">
    <subcellularLocation>
        <location evidence="1">Membrane</location>
        <topology evidence="1">Multi-pass membrane protein</topology>
    </subcellularLocation>
</comment>
<feature type="transmembrane region" description="Helical" evidence="6">
    <location>
        <begin position="161"/>
        <end position="180"/>
    </location>
</feature>
<feature type="transmembrane region" description="Helical" evidence="6">
    <location>
        <begin position="363"/>
        <end position="383"/>
    </location>
</feature>
<feature type="transmembrane region" description="Helical" evidence="6">
    <location>
        <begin position="493"/>
        <end position="515"/>
    </location>
</feature>
<sequence>MEAEKTPQIEHGHRQDNTDGASATVVYPPPLRLAIIALTCSLSGFLSGLDQTILATAIPQITNDFHTLNGIAWWTSSYLLTSATFQLVFGRCNTLFPVRYVYITANAFFALGSIICAAAPNSIALIAGRAIAGIGVAGIMSGNVLIIAASAPLERRASLTGMMFAFLGAASVVGPFVGGALTDRASWRWCFGINVPLSAIIILSTALFIQTPRDPAIKELSFAQKLAAFDIPGTTLLTASFFCLIFALQLGGSTTWKNTRVIALFILFGALFIAFIAWHFSSKGGSRLAIDNYNVWLTSVYAGCISGGMFIPITYMPVWFQAVRGASAFQSGVMIAPLIVSFVVMSIISGISTELIGYYNPPMIFGALLAAIGSGLLTTLMPWTSHPSWIGFQVLYGLGVGAGVPPPMLVIQTVLEKNDVPMGVAIVSLSQMLWSSVVVAIAQPIFETKLRSNVVKVLPDLDLERLSNIGARDLAQFYPVDELSKLIPAYSDAILKVFFITAALGCLAFPCALAVKWQPMKKRRNETVVVSSHNVHSVE</sequence>
<dbReference type="Gene3D" id="1.20.1250.20">
    <property type="entry name" value="MFS general substrate transporter like domains"/>
    <property type="match status" value="2"/>
</dbReference>
<feature type="transmembrane region" description="Helical" evidence="6">
    <location>
        <begin position="71"/>
        <end position="89"/>
    </location>
</feature>
<protein>
    <submittedName>
        <fullName evidence="8">Putative efflux pump antibiotic resistance protein</fullName>
    </submittedName>
</protein>
<dbReference type="OrthoDB" id="10021397at2759"/>
<feature type="transmembrane region" description="Helical" evidence="6">
    <location>
        <begin position="389"/>
        <end position="411"/>
    </location>
</feature>
<dbReference type="FunFam" id="1.20.1250.20:FF:000196">
    <property type="entry name" value="MFS toxin efflux pump (AflT)"/>
    <property type="match status" value="1"/>
</dbReference>
<feature type="transmembrane region" description="Helical" evidence="6">
    <location>
        <begin position="101"/>
        <end position="120"/>
    </location>
</feature>
<reference evidence="8" key="1">
    <citation type="journal article" date="2020" name="Stud. Mycol.">
        <title>101 Dothideomycetes genomes: a test case for predicting lifestyles and emergence of pathogens.</title>
        <authorList>
            <person name="Haridas S."/>
            <person name="Albert R."/>
            <person name="Binder M."/>
            <person name="Bloem J."/>
            <person name="Labutti K."/>
            <person name="Salamov A."/>
            <person name="Andreopoulos B."/>
            <person name="Baker S."/>
            <person name="Barry K."/>
            <person name="Bills G."/>
            <person name="Bluhm B."/>
            <person name="Cannon C."/>
            <person name="Castanera R."/>
            <person name="Culley D."/>
            <person name="Daum C."/>
            <person name="Ezra D."/>
            <person name="Gonzalez J."/>
            <person name="Henrissat B."/>
            <person name="Kuo A."/>
            <person name="Liang C."/>
            <person name="Lipzen A."/>
            <person name="Lutzoni F."/>
            <person name="Magnuson J."/>
            <person name="Mondo S."/>
            <person name="Nolan M."/>
            <person name="Ohm R."/>
            <person name="Pangilinan J."/>
            <person name="Park H.-J."/>
            <person name="Ramirez L."/>
            <person name="Alfaro M."/>
            <person name="Sun H."/>
            <person name="Tritt A."/>
            <person name="Yoshinaga Y."/>
            <person name="Zwiers L.-H."/>
            <person name="Turgeon B."/>
            <person name="Goodwin S."/>
            <person name="Spatafora J."/>
            <person name="Crous P."/>
            <person name="Grigoriev I."/>
        </authorList>
    </citation>
    <scope>NUCLEOTIDE SEQUENCE</scope>
    <source>
        <strain evidence="8">CBS 279.74</strain>
    </source>
</reference>
<feature type="domain" description="Major facilitator superfamily (MFS) profile" evidence="7">
    <location>
        <begin position="36"/>
        <end position="520"/>
    </location>
</feature>
<feature type="region of interest" description="Disordered" evidence="5">
    <location>
        <begin position="1"/>
        <end position="22"/>
    </location>
</feature>
<dbReference type="CDD" id="cd17502">
    <property type="entry name" value="MFS_Azr1_MDR_like"/>
    <property type="match status" value="1"/>
</dbReference>
<evidence type="ECO:0000256" key="5">
    <source>
        <dbReference type="SAM" id="MobiDB-lite"/>
    </source>
</evidence>
<feature type="transmembrane region" description="Helical" evidence="6">
    <location>
        <begin position="186"/>
        <end position="209"/>
    </location>
</feature>
<dbReference type="GO" id="GO:0005886">
    <property type="term" value="C:plasma membrane"/>
    <property type="evidence" value="ECO:0007669"/>
    <property type="project" value="TreeGrafter"/>
</dbReference>
<keyword evidence="4 6" id="KW-0472">Membrane</keyword>
<dbReference type="Pfam" id="PF07690">
    <property type="entry name" value="MFS_1"/>
    <property type="match status" value="1"/>
</dbReference>
<evidence type="ECO:0000313" key="8">
    <source>
        <dbReference type="EMBL" id="KAF2711265.1"/>
    </source>
</evidence>
<evidence type="ECO:0000256" key="4">
    <source>
        <dbReference type="ARBA" id="ARBA00023136"/>
    </source>
</evidence>
<feature type="transmembrane region" description="Helical" evidence="6">
    <location>
        <begin position="293"/>
        <end position="316"/>
    </location>
</feature>
<evidence type="ECO:0000256" key="6">
    <source>
        <dbReference type="SAM" id="Phobius"/>
    </source>
</evidence>
<evidence type="ECO:0000256" key="3">
    <source>
        <dbReference type="ARBA" id="ARBA00022989"/>
    </source>
</evidence>
<feature type="transmembrane region" description="Helical" evidence="6">
    <location>
        <begin position="126"/>
        <end position="149"/>
    </location>
</feature>
<accession>A0A6G1KFD9</accession>